<accession>A0A921HY94</accession>
<dbReference type="EMBL" id="DYVX01000077">
    <property type="protein sequence ID" value="HJF92600.1"/>
    <property type="molecule type" value="Genomic_DNA"/>
</dbReference>
<dbReference type="AlphaFoldDB" id="A0A921HY94"/>
<feature type="transmembrane region" description="Helical" evidence="1">
    <location>
        <begin position="12"/>
        <end position="32"/>
    </location>
</feature>
<comment type="caution">
    <text evidence="2">The sequence shown here is derived from an EMBL/GenBank/DDBJ whole genome shotgun (WGS) entry which is preliminary data.</text>
</comment>
<evidence type="ECO:0000313" key="5">
    <source>
        <dbReference type="Proteomes" id="UP000766986"/>
    </source>
</evidence>
<protein>
    <submittedName>
        <fullName evidence="2">DUF4199 domain-containing protein</fullName>
    </submittedName>
</protein>
<reference evidence="3 5" key="3">
    <citation type="journal article" date="2021" name="Sci. Rep.">
        <title>The distribution of antibiotic resistance genes in chicken gut microbiota commensals.</title>
        <authorList>
            <person name="Juricova H."/>
            <person name="Matiasovicova J."/>
            <person name="Kubasova T."/>
            <person name="Cejkova D."/>
            <person name="Rychlik I."/>
        </authorList>
    </citation>
    <scope>NUCLEOTIDE SEQUENCE [LARGE SCALE GENOMIC DNA]</scope>
    <source>
        <strain evidence="3 5">An772</strain>
    </source>
</reference>
<keyword evidence="1" id="KW-0472">Membrane</keyword>
<dbReference type="Proteomes" id="UP000766986">
    <property type="component" value="Unassembled WGS sequence"/>
</dbReference>
<keyword evidence="5" id="KW-1185">Reference proteome</keyword>
<feature type="transmembrane region" description="Helical" evidence="1">
    <location>
        <begin position="147"/>
        <end position="170"/>
    </location>
</feature>
<name>A0A921HY94_9BACT</name>
<gene>
    <name evidence="3" type="ORF">H7U35_10470</name>
    <name evidence="2" type="ORF">K8W02_09495</name>
</gene>
<evidence type="ECO:0000313" key="2">
    <source>
        <dbReference type="EMBL" id="HJF92600.1"/>
    </source>
</evidence>
<sequence length="187" mass="21463">MGEKRYNMQQYAMIFGTYMGVFWILKFTLVPLGMTSPFLLLLFICLTLCVPFMGYYYTKIYRDKVCGGTIGFLHAWVFDIFMYVCAALLTAVAHYVYFRFIDQGFMLDTLRQMLDTLTAENMPGMEEYIKQMKANIDTMGTLTPTDITLSMVSSNIYYCALLSIPTALIAMRRKKKSDFGTGINNPE</sequence>
<keyword evidence="1" id="KW-1133">Transmembrane helix</keyword>
<reference evidence="2" key="4">
    <citation type="submission" date="2021-09" db="EMBL/GenBank/DDBJ databases">
        <authorList>
            <person name="Gilroy R."/>
        </authorList>
    </citation>
    <scope>NUCLEOTIDE SEQUENCE</scope>
    <source>
        <strain evidence="2">CHK55-1828</strain>
    </source>
</reference>
<feature type="transmembrane region" description="Helical" evidence="1">
    <location>
        <begin position="38"/>
        <end position="58"/>
    </location>
</feature>
<dbReference type="EMBL" id="JACLYZ010000023">
    <property type="protein sequence ID" value="MBM6735638.1"/>
    <property type="molecule type" value="Genomic_DNA"/>
</dbReference>
<dbReference type="Pfam" id="PF13858">
    <property type="entry name" value="DUF4199"/>
    <property type="match status" value="1"/>
</dbReference>
<evidence type="ECO:0000313" key="3">
    <source>
        <dbReference type="EMBL" id="MBM6735638.1"/>
    </source>
</evidence>
<dbReference type="Proteomes" id="UP000717835">
    <property type="component" value="Unassembled WGS sequence"/>
</dbReference>
<feature type="transmembrane region" description="Helical" evidence="1">
    <location>
        <begin position="70"/>
        <end position="97"/>
    </location>
</feature>
<dbReference type="RefSeq" id="WP_205095837.1">
    <property type="nucleotide sequence ID" value="NZ_CALUIP010000055.1"/>
</dbReference>
<evidence type="ECO:0000256" key="1">
    <source>
        <dbReference type="SAM" id="Phobius"/>
    </source>
</evidence>
<keyword evidence="1" id="KW-0812">Transmembrane</keyword>
<dbReference type="InterPro" id="IPR025250">
    <property type="entry name" value="DUF4199"/>
</dbReference>
<proteinExistence type="predicted"/>
<reference evidence="2" key="2">
    <citation type="journal article" date="2021" name="PeerJ">
        <title>Extensive microbial diversity within the chicken gut microbiome revealed by metagenomics and culture.</title>
        <authorList>
            <person name="Gilroy R."/>
            <person name="Ravi A."/>
            <person name="Getino M."/>
            <person name="Pursley I."/>
            <person name="Horton D.L."/>
            <person name="Alikhan N.F."/>
            <person name="Baker D."/>
            <person name="Gharbi K."/>
            <person name="Hall N."/>
            <person name="Watson M."/>
            <person name="Adriaenssens E.M."/>
            <person name="Foster-Nyarko E."/>
            <person name="Jarju S."/>
            <person name="Secka A."/>
            <person name="Antonio M."/>
            <person name="Oren A."/>
            <person name="Chaudhuri R.R."/>
            <person name="La Ragione R."/>
            <person name="Hildebrand F."/>
            <person name="Pallen M.J."/>
        </authorList>
    </citation>
    <scope>NUCLEOTIDE SEQUENCE</scope>
    <source>
        <strain evidence="2">CHK55-1828</strain>
    </source>
</reference>
<evidence type="ECO:0000313" key="4">
    <source>
        <dbReference type="Proteomes" id="UP000717835"/>
    </source>
</evidence>
<reference evidence="3" key="1">
    <citation type="submission" date="2020-08" db="EMBL/GenBank/DDBJ databases">
        <authorList>
            <person name="Cejkova D."/>
            <person name="Kubasova T."/>
            <person name="Jahodarova E."/>
            <person name="Rychlik I."/>
        </authorList>
    </citation>
    <scope>NUCLEOTIDE SEQUENCE</scope>
    <source>
        <strain evidence="3">An772</strain>
    </source>
</reference>
<organism evidence="2 4">
    <name type="scientific">Mediterranea massiliensis</name>
    <dbReference type="NCBI Taxonomy" id="1841865"/>
    <lineage>
        <taxon>Bacteria</taxon>
        <taxon>Pseudomonadati</taxon>
        <taxon>Bacteroidota</taxon>
        <taxon>Bacteroidia</taxon>
        <taxon>Bacteroidales</taxon>
        <taxon>Bacteroidaceae</taxon>
        <taxon>Mediterranea</taxon>
    </lineage>
</organism>